<dbReference type="EMBL" id="CM046389">
    <property type="protein sequence ID" value="KAI8568820.1"/>
    <property type="molecule type" value="Genomic_DNA"/>
</dbReference>
<proteinExistence type="predicted"/>
<reference evidence="1" key="1">
    <citation type="submission" date="2022-02" db="EMBL/GenBank/DDBJ databases">
        <title>Plant Genome Project.</title>
        <authorList>
            <person name="Zhang R.-G."/>
        </authorList>
    </citation>
    <scope>NUCLEOTIDE SEQUENCE</scope>
    <source>
        <strain evidence="1">AT1</strain>
    </source>
</reference>
<protein>
    <submittedName>
        <fullName evidence="1">Uncharacterized protein</fullName>
    </submittedName>
</protein>
<evidence type="ECO:0000313" key="1">
    <source>
        <dbReference type="EMBL" id="KAI8568820.1"/>
    </source>
</evidence>
<dbReference type="Proteomes" id="UP001062846">
    <property type="component" value="Chromosome 2"/>
</dbReference>
<keyword evidence="2" id="KW-1185">Reference proteome</keyword>
<comment type="caution">
    <text evidence="1">The sequence shown here is derived from an EMBL/GenBank/DDBJ whole genome shotgun (WGS) entry which is preliminary data.</text>
</comment>
<evidence type="ECO:0000313" key="2">
    <source>
        <dbReference type="Proteomes" id="UP001062846"/>
    </source>
</evidence>
<gene>
    <name evidence="1" type="ORF">RHMOL_Rhmol02G0229900</name>
</gene>
<name>A0ACC0PSZ8_RHOML</name>
<accession>A0ACC0PSZ8</accession>
<sequence>MAQKLKPKVLVVVYKVCYMPKIIHVDFRCGTGCYTAGYSATWQLLCHNLTSEILHPSRVKSYSAARQRVLKILFDHL</sequence>
<organism evidence="1 2">
    <name type="scientific">Rhododendron molle</name>
    <name type="common">Chinese azalea</name>
    <name type="synonym">Azalea mollis</name>
    <dbReference type="NCBI Taxonomy" id="49168"/>
    <lineage>
        <taxon>Eukaryota</taxon>
        <taxon>Viridiplantae</taxon>
        <taxon>Streptophyta</taxon>
        <taxon>Embryophyta</taxon>
        <taxon>Tracheophyta</taxon>
        <taxon>Spermatophyta</taxon>
        <taxon>Magnoliopsida</taxon>
        <taxon>eudicotyledons</taxon>
        <taxon>Gunneridae</taxon>
        <taxon>Pentapetalae</taxon>
        <taxon>asterids</taxon>
        <taxon>Ericales</taxon>
        <taxon>Ericaceae</taxon>
        <taxon>Ericoideae</taxon>
        <taxon>Rhodoreae</taxon>
        <taxon>Rhododendron</taxon>
    </lineage>
</organism>